<dbReference type="EMBL" id="FOWE01000001">
    <property type="protein sequence ID" value="SFN90431.1"/>
    <property type="molecule type" value="Genomic_DNA"/>
</dbReference>
<dbReference type="CDD" id="cd06261">
    <property type="entry name" value="TM_PBP2"/>
    <property type="match status" value="1"/>
</dbReference>
<protein>
    <submittedName>
        <fullName evidence="9">Oligopeptide transport system permease protein</fullName>
    </submittedName>
</protein>
<dbReference type="SUPFAM" id="SSF161098">
    <property type="entry name" value="MetI-like"/>
    <property type="match status" value="1"/>
</dbReference>
<dbReference type="GO" id="GO:0005886">
    <property type="term" value="C:plasma membrane"/>
    <property type="evidence" value="ECO:0007669"/>
    <property type="project" value="UniProtKB-SubCell"/>
</dbReference>
<feature type="transmembrane region" description="Helical" evidence="7">
    <location>
        <begin position="268"/>
        <end position="289"/>
    </location>
</feature>
<dbReference type="InterPro" id="IPR050366">
    <property type="entry name" value="BP-dependent_transpt_permease"/>
</dbReference>
<gene>
    <name evidence="9" type="ORF">SAMN05660359_00543</name>
</gene>
<dbReference type="GO" id="GO:0055085">
    <property type="term" value="P:transmembrane transport"/>
    <property type="evidence" value="ECO:0007669"/>
    <property type="project" value="InterPro"/>
</dbReference>
<dbReference type="PANTHER" id="PTHR43386:SF6">
    <property type="entry name" value="ABC TRANSPORTER PERMEASE PROTEIN"/>
    <property type="match status" value="1"/>
</dbReference>
<dbReference type="InterPro" id="IPR035906">
    <property type="entry name" value="MetI-like_sf"/>
</dbReference>
<dbReference type="InterPro" id="IPR000515">
    <property type="entry name" value="MetI-like"/>
</dbReference>
<name>A0A1I5CUY4_9ACTN</name>
<dbReference type="Pfam" id="PF00528">
    <property type="entry name" value="BPD_transp_1"/>
    <property type="match status" value="1"/>
</dbReference>
<evidence type="ECO:0000256" key="7">
    <source>
        <dbReference type="RuleBase" id="RU363032"/>
    </source>
</evidence>
<dbReference type="PROSITE" id="PS50928">
    <property type="entry name" value="ABC_TM1"/>
    <property type="match status" value="1"/>
</dbReference>
<sequence length="303" mass="30731">MISAVDAGAVLGETPPVSSSSPARAAGGPAAGRRPGNAPLAVGTVLLVLLATVAVVPGVFTDADPRSCDLADSLVPPSWSHPFGFDVFGCDLAAKTVYGARTSLLLALSVVALTGLLAVVLGTLAGYAGGLLDGLVSRVTDVWSGIPLVLGGVVLLSATDRRGVWQVVAVLAVFSWPPMVRIARASTRQVLALDHVTAARALGVGPLRLLARHVLPNAARPLVVFASAYAGVLISAEAVLTFAGVGLQRPTESWGILLQQGGEVASRAPHALVLPSVVLVVAVAAFVLLGEGLRNAGRGAHDR</sequence>
<feature type="transmembrane region" description="Helical" evidence="7">
    <location>
        <begin position="139"/>
        <end position="158"/>
    </location>
</feature>
<dbReference type="AlphaFoldDB" id="A0A1I5CUY4"/>
<keyword evidence="3" id="KW-1003">Cell membrane</keyword>
<comment type="subcellular location">
    <subcellularLocation>
        <location evidence="1 7">Cell membrane</location>
        <topology evidence="1 7">Multi-pass membrane protein</topology>
    </subcellularLocation>
</comment>
<feature type="transmembrane region" description="Helical" evidence="7">
    <location>
        <begin position="40"/>
        <end position="60"/>
    </location>
</feature>
<evidence type="ECO:0000313" key="9">
    <source>
        <dbReference type="EMBL" id="SFN90431.1"/>
    </source>
</evidence>
<evidence type="ECO:0000256" key="6">
    <source>
        <dbReference type="ARBA" id="ARBA00023136"/>
    </source>
</evidence>
<evidence type="ECO:0000256" key="5">
    <source>
        <dbReference type="ARBA" id="ARBA00022989"/>
    </source>
</evidence>
<evidence type="ECO:0000313" key="10">
    <source>
        <dbReference type="Proteomes" id="UP000183642"/>
    </source>
</evidence>
<evidence type="ECO:0000256" key="2">
    <source>
        <dbReference type="ARBA" id="ARBA00022448"/>
    </source>
</evidence>
<keyword evidence="10" id="KW-1185">Reference proteome</keyword>
<proteinExistence type="inferred from homology"/>
<keyword evidence="2 7" id="KW-0813">Transport</keyword>
<comment type="similarity">
    <text evidence="7">Belongs to the binding-protein-dependent transport system permease family.</text>
</comment>
<dbReference type="Gene3D" id="1.10.3720.10">
    <property type="entry name" value="MetI-like"/>
    <property type="match status" value="1"/>
</dbReference>
<evidence type="ECO:0000259" key="8">
    <source>
        <dbReference type="PROSITE" id="PS50928"/>
    </source>
</evidence>
<evidence type="ECO:0000256" key="4">
    <source>
        <dbReference type="ARBA" id="ARBA00022692"/>
    </source>
</evidence>
<keyword evidence="6 7" id="KW-0472">Membrane</keyword>
<feature type="transmembrane region" description="Helical" evidence="7">
    <location>
        <begin position="104"/>
        <end position="127"/>
    </location>
</feature>
<dbReference type="Proteomes" id="UP000183642">
    <property type="component" value="Unassembled WGS sequence"/>
</dbReference>
<dbReference type="OrthoDB" id="6637947at2"/>
<evidence type="ECO:0000256" key="3">
    <source>
        <dbReference type="ARBA" id="ARBA00022475"/>
    </source>
</evidence>
<organism evidence="9 10">
    <name type="scientific">Geodermatophilus obscurus</name>
    <dbReference type="NCBI Taxonomy" id="1861"/>
    <lineage>
        <taxon>Bacteria</taxon>
        <taxon>Bacillati</taxon>
        <taxon>Actinomycetota</taxon>
        <taxon>Actinomycetes</taxon>
        <taxon>Geodermatophilales</taxon>
        <taxon>Geodermatophilaceae</taxon>
        <taxon>Geodermatophilus</taxon>
    </lineage>
</organism>
<accession>A0A1I5CUY4</accession>
<keyword evidence="4 7" id="KW-0812">Transmembrane</keyword>
<evidence type="ECO:0000256" key="1">
    <source>
        <dbReference type="ARBA" id="ARBA00004651"/>
    </source>
</evidence>
<reference evidence="10" key="1">
    <citation type="submission" date="2016-10" db="EMBL/GenBank/DDBJ databases">
        <authorList>
            <person name="Varghese N."/>
            <person name="Submissions S."/>
        </authorList>
    </citation>
    <scope>NUCLEOTIDE SEQUENCE [LARGE SCALE GENOMIC DNA]</scope>
    <source>
        <strain evidence="10">DSM 43161</strain>
    </source>
</reference>
<dbReference type="RefSeq" id="WP_083426959.1">
    <property type="nucleotide sequence ID" value="NZ_FOWE01000001.1"/>
</dbReference>
<keyword evidence="5 7" id="KW-1133">Transmembrane helix</keyword>
<feature type="transmembrane region" description="Helical" evidence="7">
    <location>
        <begin position="222"/>
        <end position="248"/>
    </location>
</feature>
<dbReference type="PANTHER" id="PTHR43386">
    <property type="entry name" value="OLIGOPEPTIDE TRANSPORT SYSTEM PERMEASE PROTEIN APPC"/>
    <property type="match status" value="1"/>
</dbReference>
<feature type="domain" description="ABC transmembrane type-1" evidence="8">
    <location>
        <begin position="100"/>
        <end position="290"/>
    </location>
</feature>